<evidence type="ECO:0000256" key="10">
    <source>
        <dbReference type="SAM" id="SignalP"/>
    </source>
</evidence>
<feature type="chain" id="PRO_5020457311" evidence="10">
    <location>
        <begin position="23"/>
        <end position="601"/>
    </location>
</feature>
<dbReference type="CDD" id="cd06461">
    <property type="entry name" value="M2_ACE"/>
    <property type="match status" value="1"/>
</dbReference>
<evidence type="ECO:0000256" key="7">
    <source>
        <dbReference type="PIRSR" id="PIRSR601548-3"/>
    </source>
</evidence>
<feature type="binding site" evidence="7">
    <location>
        <position position="374"/>
    </location>
    <ligand>
        <name>Zn(2+)</name>
        <dbReference type="ChEBI" id="CHEBI:29105"/>
        <label>1</label>
        <note>catalytic</note>
    </ligand>
</feature>
<keyword evidence="12" id="KW-1185">Reference proteome</keyword>
<feature type="binding site" evidence="9">
    <location>
        <position position="374"/>
    </location>
    <ligand>
        <name>Zn(2+)</name>
        <dbReference type="ChEBI" id="CHEBI:29105"/>
        <label>2</label>
        <note>catalytic</note>
    </ligand>
</feature>
<feature type="binding site" evidence="7">
    <location>
        <position position="398"/>
    </location>
    <ligand>
        <name>Zn(2+)</name>
        <dbReference type="ChEBI" id="CHEBI:29105"/>
        <label>1</label>
        <note>catalytic</note>
    </ligand>
</feature>
<organism evidence="11 12">
    <name type="scientific">Tahibacter aquaticus</name>
    <dbReference type="NCBI Taxonomy" id="520092"/>
    <lineage>
        <taxon>Bacteria</taxon>
        <taxon>Pseudomonadati</taxon>
        <taxon>Pseudomonadota</taxon>
        <taxon>Gammaproteobacteria</taxon>
        <taxon>Lysobacterales</taxon>
        <taxon>Rhodanobacteraceae</taxon>
        <taxon>Tahibacter</taxon>
    </lineage>
</organism>
<keyword evidence="7" id="KW-0479">Metal-binding</keyword>
<feature type="active site" description="Proton donor 2" evidence="5">
    <location>
        <position position="499"/>
    </location>
</feature>
<evidence type="ECO:0000256" key="3">
    <source>
        <dbReference type="ARBA" id="ARBA00023180"/>
    </source>
</evidence>
<dbReference type="PRINTS" id="PR00791">
    <property type="entry name" value="PEPDIPTASEA"/>
</dbReference>
<feature type="disulfide bond" evidence="8">
    <location>
        <begin position="524"/>
        <end position="536"/>
    </location>
</feature>
<dbReference type="GO" id="GO:0006508">
    <property type="term" value="P:proteolysis"/>
    <property type="evidence" value="ECO:0007669"/>
    <property type="project" value="InterPro"/>
</dbReference>
<dbReference type="FunFam" id="1.10.1370.30:FF:000005">
    <property type="entry name" value="Angiotensin-converting enzyme"/>
    <property type="match status" value="1"/>
</dbReference>
<evidence type="ECO:0000256" key="4">
    <source>
        <dbReference type="PIRSR" id="PIRSR601548-1"/>
    </source>
</evidence>
<keyword evidence="2 8" id="KW-1015">Disulfide bond</keyword>
<dbReference type="Proteomes" id="UP000295293">
    <property type="component" value="Unassembled WGS sequence"/>
</dbReference>
<feature type="binding site" evidence="7">
    <location>
        <position position="370"/>
    </location>
    <ligand>
        <name>Zn(2+)</name>
        <dbReference type="ChEBI" id="CHEBI:29105"/>
        <label>1</label>
        <note>catalytic</note>
    </ligand>
</feature>
<evidence type="ECO:0000313" key="12">
    <source>
        <dbReference type="Proteomes" id="UP000295293"/>
    </source>
</evidence>
<dbReference type="EMBL" id="SNZH01000006">
    <property type="protein sequence ID" value="TDR43917.1"/>
    <property type="molecule type" value="Genomic_DNA"/>
</dbReference>
<gene>
    <name evidence="11" type="ORF">DFR29_10659</name>
</gene>
<feature type="active site" description="Proton acceptor 1" evidence="4">
    <location>
        <position position="371"/>
    </location>
</feature>
<feature type="binding site" evidence="6">
    <location>
        <position position="211"/>
    </location>
    <ligand>
        <name>chloride</name>
        <dbReference type="ChEBI" id="CHEBI:17996"/>
        <label>1</label>
    </ligand>
</feature>
<feature type="binding site" evidence="6">
    <location>
        <position position="508"/>
    </location>
    <ligand>
        <name>chloride</name>
        <dbReference type="ChEBI" id="CHEBI:17996"/>
        <label>1</label>
    </ligand>
</feature>
<evidence type="ECO:0000313" key="11">
    <source>
        <dbReference type="EMBL" id="TDR43917.1"/>
    </source>
</evidence>
<feature type="active site" description="Proton acceptor 2" evidence="5">
    <location>
        <position position="371"/>
    </location>
</feature>
<dbReference type="Gene3D" id="1.10.1370.30">
    <property type="match status" value="2"/>
</dbReference>
<evidence type="ECO:0000256" key="6">
    <source>
        <dbReference type="PIRSR" id="PIRSR601548-2"/>
    </source>
</evidence>
<evidence type="ECO:0000256" key="1">
    <source>
        <dbReference type="ARBA" id="ARBA00022729"/>
    </source>
</evidence>
<reference evidence="11 12" key="1">
    <citation type="submission" date="2019-03" db="EMBL/GenBank/DDBJ databases">
        <title>Genomic Encyclopedia of Type Strains, Phase IV (KMG-IV): sequencing the most valuable type-strain genomes for metagenomic binning, comparative biology and taxonomic classification.</title>
        <authorList>
            <person name="Goeker M."/>
        </authorList>
    </citation>
    <scope>NUCLEOTIDE SEQUENCE [LARGE SCALE GENOMIC DNA]</scope>
    <source>
        <strain evidence="11 12">DSM 21667</strain>
    </source>
</reference>
<dbReference type="AlphaFoldDB" id="A0A4R6YY45"/>
<dbReference type="PROSITE" id="PS52011">
    <property type="entry name" value="PEPTIDASE_M2"/>
    <property type="match status" value="1"/>
</dbReference>
<feature type="disulfide bond" evidence="8">
    <location>
        <begin position="339"/>
        <end position="357"/>
    </location>
</feature>
<keyword evidence="3" id="KW-0325">Glycoprotein</keyword>
<name>A0A4R6YY45_9GAMM</name>
<feature type="active site" description="Proton donor 1" evidence="4">
    <location>
        <position position="499"/>
    </location>
</feature>
<dbReference type="PANTHER" id="PTHR10514:SF27">
    <property type="entry name" value="ANGIOTENSIN-CONVERTING ENZYME"/>
    <property type="match status" value="1"/>
</dbReference>
<dbReference type="InterPro" id="IPR001548">
    <property type="entry name" value="Peptidase_M2"/>
</dbReference>
<accession>A0A4R6YY45</accession>
<comment type="caution">
    <text evidence="11">The sequence shown here is derived from an EMBL/GenBank/DDBJ whole genome shotgun (WGS) entry which is preliminary data.</text>
</comment>
<evidence type="ECO:0000256" key="2">
    <source>
        <dbReference type="ARBA" id="ARBA00023157"/>
    </source>
</evidence>
<evidence type="ECO:0000256" key="9">
    <source>
        <dbReference type="PIRSR" id="PIRSR601548-8"/>
    </source>
</evidence>
<feature type="disulfide bond" evidence="8">
    <location>
        <begin position="138"/>
        <end position="147"/>
    </location>
</feature>
<evidence type="ECO:0000256" key="5">
    <source>
        <dbReference type="PIRSR" id="PIRSR601548-11"/>
    </source>
</evidence>
<dbReference type="GO" id="GO:0016020">
    <property type="term" value="C:membrane"/>
    <property type="evidence" value="ECO:0007669"/>
    <property type="project" value="InterPro"/>
</dbReference>
<evidence type="ECO:0000256" key="8">
    <source>
        <dbReference type="PIRSR" id="PIRSR601548-4"/>
    </source>
</evidence>
<dbReference type="Pfam" id="PF01401">
    <property type="entry name" value="Peptidase_M2"/>
    <property type="match status" value="1"/>
</dbReference>
<protein>
    <submittedName>
        <fullName evidence="11">Peptidyl-dipeptidase A</fullName>
    </submittedName>
</protein>
<dbReference type="GO" id="GO:0008241">
    <property type="term" value="F:peptidyl-dipeptidase activity"/>
    <property type="evidence" value="ECO:0007669"/>
    <property type="project" value="InterPro"/>
</dbReference>
<sequence length="601" mass="67107">MNPVRCALALAVAFGVTAAAPAATTADADSFVAAVNQELRDNYVEITAAQWVAETYINGDTETLVAKANERALGRLSVNVDKSRQFDGLAGLSPLTRRGIDLLKLQTAMPAPKDPAKLAELTQIASRLNAAYGSGKSCSDEAKPETCRNLDQLSKVLAENRDWDADLEAWTAWHRTARGMRKDYVRFAELVNEGSREMGYANAGDMWRAGYDMSSADFRKETDRLWSQVQPLYKDLQCYAQHKLEQQYPGKLAKDGTIPAHITGNMWSQDWAALYPLLQPYPGVSNLDVDAALKEKQYTPVAMVQRAEDFYSSVGFPPLPKSFYEKSQLTRPADRDVVCHASAWDLNLDGDVRIKMCINANEEDFRTIYHELGHIYYYLAYNTLPPLFQTGAHDGFHEAIGDTIQLSLTPGYLAQIGLAGATRPSKEAMLNAQMKLALEKIAFLPFGKLIDEWRWGVFDGSIKPENYNAAWWALKKKYQGVAPSVTRSEEDFDPGAKYHVPGNTPYMRYFLAHILQFQFQRELCKAGGVKGPLHECSIYGNKTAGAKYWAMLQKGSSQPWQETLKELTGKGEMDASAILDYFAPLHAWLKQQNKGKSCGWE</sequence>
<feature type="binding site" evidence="9">
    <location>
        <position position="370"/>
    </location>
    <ligand>
        <name>Zn(2+)</name>
        <dbReference type="ChEBI" id="CHEBI:29105"/>
        <label>2</label>
        <note>catalytic</note>
    </ligand>
</feature>
<dbReference type="PANTHER" id="PTHR10514">
    <property type="entry name" value="ANGIOTENSIN-CONVERTING ENZYME"/>
    <property type="match status" value="1"/>
</dbReference>
<dbReference type="GO" id="GO:0008237">
    <property type="term" value="F:metallopeptidase activity"/>
    <property type="evidence" value="ECO:0007669"/>
    <property type="project" value="InterPro"/>
</dbReference>
<feature type="binding site" evidence="9">
    <location>
        <position position="398"/>
    </location>
    <ligand>
        <name>Zn(2+)</name>
        <dbReference type="ChEBI" id="CHEBI:29105"/>
        <label>2</label>
        <note>catalytic</note>
    </ligand>
</feature>
<dbReference type="RefSeq" id="WP_425598830.1">
    <property type="nucleotide sequence ID" value="NZ_SNZH01000006.1"/>
</dbReference>
<dbReference type="SUPFAM" id="SSF55486">
    <property type="entry name" value="Metalloproteases ('zincins'), catalytic domain"/>
    <property type="match status" value="1"/>
</dbReference>
<keyword evidence="7" id="KW-0862">Zinc</keyword>
<proteinExistence type="predicted"/>
<feature type="signal peptide" evidence="10">
    <location>
        <begin position="1"/>
        <end position="22"/>
    </location>
</feature>
<keyword evidence="1 10" id="KW-0732">Signal</keyword>